<evidence type="ECO:0000313" key="1">
    <source>
        <dbReference type="EMBL" id="KAH7952700.1"/>
    </source>
</evidence>
<organism evidence="1 2">
    <name type="scientific">Dermacentor silvarum</name>
    <name type="common">Tick</name>
    <dbReference type="NCBI Taxonomy" id="543639"/>
    <lineage>
        <taxon>Eukaryota</taxon>
        <taxon>Metazoa</taxon>
        <taxon>Ecdysozoa</taxon>
        <taxon>Arthropoda</taxon>
        <taxon>Chelicerata</taxon>
        <taxon>Arachnida</taxon>
        <taxon>Acari</taxon>
        <taxon>Parasitiformes</taxon>
        <taxon>Ixodida</taxon>
        <taxon>Ixodoidea</taxon>
        <taxon>Ixodidae</taxon>
        <taxon>Rhipicephalinae</taxon>
        <taxon>Dermacentor</taxon>
    </lineage>
</organism>
<sequence length="204" mass="22199">MVVVASVQFCSIGKYKVRLGILKLNETVSAHGAELPILWIRRHERYREGNIYNDIALVKTATKASYGSLIVPVCLPQRDFGLDGQRVVVLGWGLTSFGGRHPSRLQNRGALVISNDECNDIMSQSSRFVARSPDGITENIVCAINRTGVDACQGDGGGPMLARGLDSRWNVVGVVSFGIGCGGRYPGGYTRVSAFLDWIARNRE</sequence>
<comment type="caution">
    <text evidence="1">The sequence shown here is derived from an EMBL/GenBank/DDBJ whole genome shotgun (WGS) entry which is preliminary data.</text>
</comment>
<name>A0ACB8CTY6_DERSI</name>
<gene>
    <name evidence="1" type="ORF">HPB49_000428</name>
</gene>
<accession>A0ACB8CTY6</accession>
<dbReference type="Proteomes" id="UP000821865">
    <property type="component" value="Chromosome 4"/>
</dbReference>
<keyword evidence="2" id="KW-1185">Reference proteome</keyword>
<dbReference type="EMBL" id="CM023473">
    <property type="protein sequence ID" value="KAH7952700.1"/>
    <property type="molecule type" value="Genomic_DNA"/>
</dbReference>
<reference evidence="1" key="1">
    <citation type="submission" date="2020-05" db="EMBL/GenBank/DDBJ databases">
        <title>Large-scale comparative analyses of tick genomes elucidate their genetic diversity and vector capacities.</title>
        <authorList>
            <person name="Jia N."/>
            <person name="Wang J."/>
            <person name="Shi W."/>
            <person name="Du L."/>
            <person name="Sun Y."/>
            <person name="Zhan W."/>
            <person name="Jiang J."/>
            <person name="Wang Q."/>
            <person name="Zhang B."/>
            <person name="Ji P."/>
            <person name="Sakyi L.B."/>
            <person name="Cui X."/>
            <person name="Yuan T."/>
            <person name="Jiang B."/>
            <person name="Yang W."/>
            <person name="Lam T.T.-Y."/>
            <person name="Chang Q."/>
            <person name="Ding S."/>
            <person name="Wang X."/>
            <person name="Zhu J."/>
            <person name="Ruan X."/>
            <person name="Zhao L."/>
            <person name="Wei J."/>
            <person name="Que T."/>
            <person name="Du C."/>
            <person name="Cheng J."/>
            <person name="Dai P."/>
            <person name="Han X."/>
            <person name="Huang E."/>
            <person name="Gao Y."/>
            <person name="Liu J."/>
            <person name="Shao H."/>
            <person name="Ye R."/>
            <person name="Li L."/>
            <person name="Wei W."/>
            <person name="Wang X."/>
            <person name="Wang C."/>
            <person name="Yang T."/>
            <person name="Huo Q."/>
            <person name="Li W."/>
            <person name="Guo W."/>
            <person name="Chen H."/>
            <person name="Zhou L."/>
            <person name="Ni X."/>
            <person name="Tian J."/>
            <person name="Zhou Y."/>
            <person name="Sheng Y."/>
            <person name="Liu T."/>
            <person name="Pan Y."/>
            <person name="Xia L."/>
            <person name="Li J."/>
            <person name="Zhao F."/>
            <person name="Cao W."/>
        </authorList>
    </citation>
    <scope>NUCLEOTIDE SEQUENCE</scope>
    <source>
        <strain evidence="1">Dsil-2018</strain>
    </source>
</reference>
<proteinExistence type="predicted"/>
<protein>
    <submittedName>
        <fullName evidence="1">Uncharacterized protein</fullName>
    </submittedName>
</protein>
<evidence type="ECO:0000313" key="2">
    <source>
        <dbReference type="Proteomes" id="UP000821865"/>
    </source>
</evidence>